<name>A0AAV6J965_9ERIC</name>
<organism evidence="1 2">
    <name type="scientific">Rhododendron griersonianum</name>
    <dbReference type="NCBI Taxonomy" id="479676"/>
    <lineage>
        <taxon>Eukaryota</taxon>
        <taxon>Viridiplantae</taxon>
        <taxon>Streptophyta</taxon>
        <taxon>Embryophyta</taxon>
        <taxon>Tracheophyta</taxon>
        <taxon>Spermatophyta</taxon>
        <taxon>Magnoliopsida</taxon>
        <taxon>eudicotyledons</taxon>
        <taxon>Gunneridae</taxon>
        <taxon>Pentapetalae</taxon>
        <taxon>asterids</taxon>
        <taxon>Ericales</taxon>
        <taxon>Ericaceae</taxon>
        <taxon>Ericoideae</taxon>
        <taxon>Rhodoreae</taxon>
        <taxon>Rhododendron</taxon>
    </lineage>
</organism>
<comment type="caution">
    <text evidence="1">The sequence shown here is derived from an EMBL/GenBank/DDBJ whole genome shotgun (WGS) entry which is preliminary data.</text>
</comment>
<gene>
    <name evidence="1" type="ORF">RHGRI_024339</name>
</gene>
<evidence type="ECO:0000313" key="2">
    <source>
        <dbReference type="Proteomes" id="UP000823749"/>
    </source>
</evidence>
<accession>A0AAV6J965</accession>
<dbReference type="AlphaFoldDB" id="A0AAV6J965"/>
<dbReference type="EMBL" id="JACTNZ010000008">
    <property type="protein sequence ID" value="KAG5536872.1"/>
    <property type="molecule type" value="Genomic_DNA"/>
</dbReference>
<reference evidence="1" key="1">
    <citation type="submission" date="2020-08" db="EMBL/GenBank/DDBJ databases">
        <title>Plant Genome Project.</title>
        <authorList>
            <person name="Zhang R.-G."/>
        </authorList>
    </citation>
    <scope>NUCLEOTIDE SEQUENCE</scope>
    <source>
        <strain evidence="1">WSP0</strain>
        <tissue evidence="1">Leaf</tissue>
    </source>
</reference>
<sequence>MDSDEEDFVFYGTPIEREEEVTSRKKKAVAEASGLLRTLPPWKQEGLRRQQMGKKRGGIIPCGRCAASSRMVRSARFKGSGLGSLEEWSMVFFAISEPIQLRFSRELSILTILTFQIQTCAPFSD</sequence>
<evidence type="ECO:0000313" key="1">
    <source>
        <dbReference type="EMBL" id="KAG5536872.1"/>
    </source>
</evidence>
<protein>
    <submittedName>
        <fullName evidence="1">Uncharacterized protein</fullName>
    </submittedName>
</protein>
<keyword evidence="2" id="KW-1185">Reference proteome</keyword>
<proteinExistence type="predicted"/>
<dbReference type="Proteomes" id="UP000823749">
    <property type="component" value="Chromosome 8"/>
</dbReference>